<protein>
    <submittedName>
        <fullName evidence="1">Uncharacterized protein</fullName>
    </submittedName>
</protein>
<organism evidence="1 2">
    <name type="scientific">Trifolium medium</name>
    <dbReference type="NCBI Taxonomy" id="97028"/>
    <lineage>
        <taxon>Eukaryota</taxon>
        <taxon>Viridiplantae</taxon>
        <taxon>Streptophyta</taxon>
        <taxon>Embryophyta</taxon>
        <taxon>Tracheophyta</taxon>
        <taxon>Spermatophyta</taxon>
        <taxon>Magnoliopsida</taxon>
        <taxon>eudicotyledons</taxon>
        <taxon>Gunneridae</taxon>
        <taxon>Pentapetalae</taxon>
        <taxon>rosids</taxon>
        <taxon>fabids</taxon>
        <taxon>Fabales</taxon>
        <taxon>Fabaceae</taxon>
        <taxon>Papilionoideae</taxon>
        <taxon>50 kb inversion clade</taxon>
        <taxon>NPAAA clade</taxon>
        <taxon>Hologalegina</taxon>
        <taxon>IRL clade</taxon>
        <taxon>Trifolieae</taxon>
        <taxon>Trifolium</taxon>
    </lineage>
</organism>
<keyword evidence="2" id="KW-1185">Reference proteome</keyword>
<reference evidence="1 2" key="1">
    <citation type="journal article" date="2018" name="Front. Plant Sci.">
        <title>Red Clover (Trifolium pratense) and Zigzag Clover (T. medium) - A Picture of Genomic Similarities and Differences.</title>
        <authorList>
            <person name="Dluhosova J."/>
            <person name="Istvanek J."/>
            <person name="Nedelnik J."/>
            <person name="Repkova J."/>
        </authorList>
    </citation>
    <scope>NUCLEOTIDE SEQUENCE [LARGE SCALE GENOMIC DNA]</scope>
    <source>
        <strain evidence="2">cv. 10/8</strain>
        <tissue evidence="1">Leaf</tissue>
    </source>
</reference>
<name>A0A392REB0_9FABA</name>
<dbReference type="Proteomes" id="UP000265520">
    <property type="component" value="Unassembled WGS sequence"/>
</dbReference>
<comment type="caution">
    <text evidence="1">The sequence shown here is derived from an EMBL/GenBank/DDBJ whole genome shotgun (WGS) entry which is preliminary data.</text>
</comment>
<proteinExistence type="predicted"/>
<sequence length="44" mass="5075">ELWSKVPEYSEVELGAWRRRGAFFLGSGYCNLRTRRIRDAPGAC</sequence>
<dbReference type="EMBL" id="LXQA010213021">
    <property type="protein sequence ID" value="MCI34364.1"/>
    <property type="molecule type" value="Genomic_DNA"/>
</dbReference>
<evidence type="ECO:0000313" key="1">
    <source>
        <dbReference type="EMBL" id="MCI34364.1"/>
    </source>
</evidence>
<evidence type="ECO:0000313" key="2">
    <source>
        <dbReference type="Proteomes" id="UP000265520"/>
    </source>
</evidence>
<feature type="non-terminal residue" evidence="1">
    <location>
        <position position="1"/>
    </location>
</feature>
<dbReference type="AlphaFoldDB" id="A0A392REB0"/>
<accession>A0A392REB0</accession>